<dbReference type="OrthoDB" id="9813612at2"/>
<dbReference type="Gene3D" id="3.90.1150.10">
    <property type="entry name" value="Aspartate Aminotransferase, domain 1"/>
    <property type="match status" value="1"/>
</dbReference>
<comment type="cofactor">
    <cofactor evidence="1 9">
        <name>pyridoxal 5'-phosphate</name>
        <dbReference type="ChEBI" id="CHEBI:597326"/>
    </cofactor>
</comment>
<feature type="modified residue" description="N6-(pyridoxal phosphate)lysine" evidence="9">
    <location>
        <position position="237"/>
    </location>
</feature>
<sequence length="375" mass="42292">MFRNRVMSIDFQQLPHAGIRSLIPYVPGKSIEELAKEKGITDIIKLASNENPLGCSPLALSAIQNMSSHYIATYPSPWNHPLMSKLASYLKVKPEQLFLSNGSDYLFNILLNCFALHTDRHILTHDYAFSTYAIQANSLQIPVNSVPINSNWEVNINYLVNACNQQTGIIFIANPNNPTGVLIQQKEIKYLLEQIPKSTLLVLDEAYYEFAANQLTVNSLDWLEEHPNLVVTRTFSKIYGMAGLRLGYAIANPSIINILKRVQLPFIVNQVALAAAYAAIDDDAFIQSSLKMNDEGMSQLQKGFNALNIKYLPSSCNFLTFDCKEDSLALYNYLLDNGIIVRPLHAYKMNHFIRVTIGTKEQNSRFLTALKNFYL</sequence>
<dbReference type="Pfam" id="PF00155">
    <property type="entry name" value="Aminotran_1_2"/>
    <property type="match status" value="1"/>
</dbReference>
<name>A0A2S6EXT2_LEGPN</name>
<dbReference type="AlphaFoldDB" id="A0A2S6EXT2"/>
<comment type="pathway">
    <text evidence="2 9">Amino-acid biosynthesis; L-histidine biosynthesis; L-histidine from 5-phospho-alpha-D-ribose 1-diphosphate: step 7/9.</text>
</comment>
<dbReference type="GO" id="GO:0030170">
    <property type="term" value="F:pyridoxal phosphate binding"/>
    <property type="evidence" value="ECO:0007669"/>
    <property type="project" value="InterPro"/>
</dbReference>
<dbReference type="InterPro" id="IPR005861">
    <property type="entry name" value="HisP_aminotrans"/>
</dbReference>
<organism evidence="11 12">
    <name type="scientific">Legionella pneumophila</name>
    <dbReference type="NCBI Taxonomy" id="446"/>
    <lineage>
        <taxon>Bacteria</taxon>
        <taxon>Pseudomonadati</taxon>
        <taxon>Pseudomonadota</taxon>
        <taxon>Gammaproteobacteria</taxon>
        <taxon>Legionellales</taxon>
        <taxon>Legionellaceae</taxon>
        <taxon>Legionella</taxon>
    </lineage>
</organism>
<evidence type="ECO:0000256" key="4">
    <source>
        <dbReference type="ARBA" id="ARBA00011738"/>
    </source>
</evidence>
<keyword evidence="6 9" id="KW-0808">Transferase</keyword>
<dbReference type="EC" id="2.6.1.9" evidence="9"/>
<evidence type="ECO:0000313" key="12">
    <source>
        <dbReference type="Proteomes" id="UP000239239"/>
    </source>
</evidence>
<gene>
    <name evidence="9" type="primary">hisC</name>
    <name evidence="11" type="ORF">C3928_10180</name>
</gene>
<dbReference type="InterPro" id="IPR050106">
    <property type="entry name" value="HistidinolP_aminotransfase"/>
</dbReference>
<evidence type="ECO:0000256" key="7">
    <source>
        <dbReference type="ARBA" id="ARBA00022898"/>
    </source>
</evidence>
<comment type="caution">
    <text evidence="11">The sequence shown here is derived from an EMBL/GenBank/DDBJ whole genome shotgun (WGS) entry which is preliminary data.</text>
</comment>
<evidence type="ECO:0000256" key="6">
    <source>
        <dbReference type="ARBA" id="ARBA00022679"/>
    </source>
</evidence>
<keyword evidence="9" id="KW-0028">Amino-acid biosynthesis</keyword>
<evidence type="ECO:0000256" key="1">
    <source>
        <dbReference type="ARBA" id="ARBA00001933"/>
    </source>
</evidence>
<comment type="subunit">
    <text evidence="4 9">Homodimer.</text>
</comment>
<dbReference type="UniPathway" id="UPA00031">
    <property type="reaction ID" value="UER00012"/>
</dbReference>
<dbReference type="NCBIfam" id="TIGR01141">
    <property type="entry name" value="hisC"/>
    <property type="match status" value="1"/>
</dbReference>
<dbReference type="InterPro" id="IPR004839">
    <property type="entry name" value="Aminotransferase_I/II_large"/>
</dbReference>
<evidence type="ECO:0000256" key="3">
    <source>
        <dbReference type="ARBA" id="ARBA00007970"/>
    </source>
</evidence>
<keyword evidence="5 9" id="KW-0032">Aminotransferase</keyword>
<dbReference type="GO" id="GO:0004400">
    <property type="term" value="F:histidinol-phosphate transaminase activity"/>
    <property type="evidence" value="ECO:0007669"/>
    <property type="project" value="UniProtKB-UniRule"/>
</dbReference>
<comment type="catalytic activity">
    <reaction evidence="8 9">
        <text>L-histidinol phosphate + 2-oxoglutarate = 3-(imidazol-4-yl)-2-oxopropyl phosphate + L-glutamate</text>
        <dbReference type="Rhea" id="RHEA:23744"/>
        <dbReference type="ChEBI" id="CHEBI:16810"/>
        <dbReference type="ChEBI" id="CHEBI:29985"/>
        <dbReference type="ChEBI" id="CHEBI:57766"/>
        <dbReference type="ChEBI" id="CHEBI:57980"/>
        <dbReference type="EC" id="2.6.1.9"/>
    </reaction>
</comment>
<evidence type="ECO:0000313" key="11">
    <source>
        <dbReference type="EMBL" id="PPK29994.1"/>
    </source>
</evidence>
<evidence type="ECO:0000256" key="9">
    <source>
        <dbReference type="HAMAP-Rule" id="MF_01023"/>
    </source>
</evidence>
<evidence type="ECO:0000256" key="2">
    <source>
        <dbReference type="ARBA" id="ARBA00005011"/>
    </source>
</evidence>
<evidence type="ECO:0000256" key="5">
    <source>
        <dbReference type="ARBA" id="ARBA00022576"/>
    </source>
</evidence>
<feature type="domain" description="Aminotransferase class I/classII large" evidence="10">
    <location>
        <begin position="41"/>
        <end position="370"/>
    </location>
</feature>
<dbReference type="PANTHER" id="PTHR43643:SF3">
    <property type="entry name" value="HISTIDINOL-PHOSPHATE AMINOTRANSFERASE"/>
    <property type="match status" value="1"/>
</dbReference>
<evidence type="ECO:0000259" key="10">
    <source>
        <dbReference type="Pfam" id="PF00155"/>
    </source>
</evidence>
<dbReference type="EMBL" id="PQWY01000015">
    <property type="protein sequence ID" value="PPK29994.1"/>
    <property type="molecule type" value="Genomic_DNA"/>
</dbReference>
<dbReference type="CDD" id="cd00609">
    <property type="entry name" value="AAT_like"/>
    <property type="match status" value="1"/>
</dbReference>
<dbReference type="SUPFAM" id="SSF53383">
    <property type="entry name" value="PLP-dependent transferases"/>
    <property type="match status" value="1"/>
</dbReference>
<comment type="similarity">
    <text evidence="3 9">Belongs to the class-II pyridoxal-phosphate-dependent aminotransferase family. Histidinol-phosphate aminotransferase subfamily.</text>
</comment>
<dbReference type="InterPro" id="IPR015422">
    <property type="entry name" value="PyrdxlP-dep_Trfase_small"/>
</dbReference>
<proteinExistence type="inferred from homology"/>
<evidence type="ECO:0000256" key="8">
    <source>
        <dbReference type="ARBA" id="ARBA00047481"/>
    </source>
</evidence>
<keyword evidence="9" id="KW-0368">Histidine biosynthesis</keyword>
<protein>
    <recommendedName>
        <fullName evidence="9">Histidinol-phosphate aminotransferase</fullName>
        <ecNumber evidence="9">2.6.1.9</ecNumber>
    </recommendedName>
    <alternativeName>
        <fullName evidence="9">Imidazole acetol-phosphate transaminase</fullName>
    </alternativeName>
</protein>
<dbReference type="HAMAP" id="MF_01023">
    <property type="entry name" value="HisC_aminotrans_2"/>
    <property type="match status" value="1"/>
</dbReference>
<dbReference type="Gene3D" id="3.40.640.10">
    <property type="entry name" value="Type I PLP-dependent aspartate aminotransferase-like (Major domain)"/>
    <property type="match status" value="1"/>
</dbReference>
<accession>A0A2S6EXT2</accession>
<dbReference type="InterPro" id="IPR015424">
    <property type="entry name" value="PyrdxlP-dep_Trfase"/>
</dbReference>
<dbReference type="InterPro" id="IPR015421">
    <property type="entry name" value="PyrdxlP-dep_Trfase_major"/>
</dbReference>
<keyword evidence="7 9" id="KW-0663">Pyridoxal phosphate</keyword>
<dbReference type="Proteomes" id="UP000239239">
    <property type="component" value="Unassembled WGS sequence"/>
</dbReference>
<dbReference type="GO" id="GO:0000105">
    <property type="term" value="P:L-histidine biosynthetic process"/>
    <property type="evidence" value="ECO:0007669"/>
    <property type="project" value="UniProtKB-UniRule"/>
</dbReference>
<dbReference type="PANTHER" id="PTHR43643">
    <property type="entry name" value="HISTIDINOL-PHOSPHATE AMINOTRANSFERASE 2"/>
    <property type="match status" value="1"/>
</dbReference>
<reference evidence="11 12" key="1">
    <citation type="submission" date="2018-02" db="EMBL/GenBank/DDBJ databases">
        <title>Draft genome sequences of four Legionella pneumophila clinical strains isolated in Ontario.</title>
        <authorList>
            <person name="Fortuna A."/>
            <person name="Ramnarine R."/>
            <person name="Li A."/>
            <person name="Frantz C."/>
            <person name="Mallo G."/>
        </authorList>
    </citation>
    <scope>NUCLEOTIDE SEQUENCE [LARGE SCALE GENOMIC DNA]</scope>
    <source>
        <strain evidence="11 12">LG61</strain>
    </source>
</reference>